<sequence>MKILMHAQIIASYTGNKKKDDDFCPTCKASRWKDREPESILTKKERRKATPCKVLRYFPIKERLKRQFMCKETAAVLRWHDEERVKDDVLRHPADAPAWKRFDEKFPVFASESRNLHFGLATDGFNPFGMLSSMHSCWPVVLVIYNLPPWLCMKEHSIMLSLMIPGPKSPGDKIHVFLQPLLEDLKDLFQTGMSTYDASRDENFTLRGAVLMTISDLPGLGMLASHMVHGKFACPPCGENVWTKQLKNGLKSCFMGNRQLLSADHHYRFDANSFDGTVEHGTEPTTYYDRPILAEIAALGNFKDSKTYKSVSSLFTLPYWDDNILRYNLDVMHIEKNVFENLYGTIFNVDGKTKDNLQARLDLVDMNIREDLHPQEQPSGKWYLPAARFAMSKNERRAFCDFLRNVKVPDGYCRNISKCVNVVEDGQHNDVPSEFDATSGGEPNKNEEVTRRGKTKLKHVWNMPKGQRIVVKCNEVDQAVGEEAGVLGKFLGMVARNGCLCSLSYKDWRLLIGKKDRVTDELKNKKDILKQVKDMSNANRINCAKKKGPHTTGTISFARKREELGALKELITEHPDLADNSEGKIAWKGDALTRRLGEEKPGHVHGMGLVPNLDKVLECSTSSKLKRLNLTSVDATSSEDVVSLKLQMEKLVNHVQAQDATIQKLQLQKTVPSEQNQRQPEHLDEPLSGTNDVQPTGKRKRVYTGLHSADFSLLEDVNDTRRKAPNVQQRKEIQGKTVSTVQTMDQIEDERSEDQHRRNKINKTRDKINTQISQETPQATRVSRSLKAKAMQSSTDNRIDTSYFAKTAKL</sequence>
<dbReference type="EMBL" id="CP144751">
    <property type="protein sequence ID" value="WVZ83198.1"/>
    <property type="molecule type" value="Genomic_DNA"/>
</dbReference>
<dbReference type="AlphaFoldDB" id="A0AAQ3U0W0"/>
<evidence type="ECO:0000256" key="1">
    <source>
        <dbReference type="SAM" id="MobiDB-lite"/>
    </source>
</evidence>
<evidence type="ECO:0008006" key="4">
    <source>
        <dbReference type="Google" id="ProtNLM"/>
    </source>
</evidence>
<feature type="compositionally biased region" description="Polar residues" evidence="1">
    <location>
        <begin position="736"/>
        <end position="745"/>
    </location>
</feature>
<feature type="region of interest" description="Disordered" evidence="1">
    <location>
        <begin position="667"/>
        <end position="701"/>
    </location>
</feature>
<dbReference type="InterPro" id="IPR004242">
    <property type="entry name" value="Transposase_21"/>
</dbReference>
<evidence type="ECO:0000313" key="2">
    <source>
        <dbReference type="EMBL" id="WVZ83198.1"/>
    </source>
</evidence>
<dbReference type="Proteomes" id="UP001341281">
    <property type="component" value="Chromosome 07"/>
</dbReference>
<feature type="region of interest" description="Disordered" evidence="1">
    <location>
        <begin position="720"/>
        <end position="783"/>
    </location>
</feature>
<name>A0AAQ3U0W0_PASNO</name>
<protein>
    <recommendedName>
        <fullName evidence="4">Transposase</fullName>
    </recommendedName>
</protein>
<dbReference type="PANTHER" id="PTHR10775:SF182">
    <property type="entry name" value="TRANSPOSON, EN_SPM-LIKE, TRANSPOSASE-ASSOCIATED DOMAIN PROTEIN-RELATED"/>
    <property type="match status" value="1"/>
</dbReference>
<accession>A0AAQ3U0W0</accession>
<feature type="compositionally biased region" description="Polar residues" evidence="1">
    <location>
        <begin position="769"/>
        <end position="783"/>
    </location>
</feature>
<reference evidence="2 3" key="1">
    <citation type="submission" date="2024-02" db="EMBL/GenBank/DDBJ databases">
        <title>High-quality chromosome-scale genome assembly of Pensacola bahiagrass (Paspalum notatum Flugge var. saurae).</title>
        <authorList>
            <person name="Vega J.M."/>
            <person name="Podio M."/>
            <person name="Orjuela J."/>
            <person name="Siena L.A."/>
            <person name="Pessino S.C."/>
            <person name="Combes M.C."/>
            <person name="Mariac C."/>
            <person name="Albertini E."/>
            <person name="Pupilli F."/>
            <person name="Ortiz J.P.A."/>
            <person name="Leblanc O."/>
        </authorList>
    </citation>
    <scope>NUCLEOTIDE SEQUENCE [LARGE SCALE GENOMIC DNA]</scope>
    <source>
        <strain evidence="2">R1</strain>
        <tissue evidence="2">Leaf</tissue>
    </source>
</reference>
<keyword evidence="3" id="KW-1185">Reference proteome</keyword>
<evidence type="ECO:0000313" key="3">
    <source>
        <dbReference type="Proteomes" id="UP001341281"/>
    </source>
</evidence>
<organism evidence="2 3">
    <name type="scientific">Paspalum notatum var. saurae</name>
    <dbReference type="NCBI Taxonomy" id="547442"/>
    <lineage>
        <taxon>Eukaryota</taxon>
        <taxon>Viridiplantae</taxon>
        <taxon>Streptophyta</taxon>
        <taxon>Embryophyta</taxon>
        <taxon>Tracheophyta</taxon>
        <taxon>Spermatophyta</taxon>
        <taxon>Magnoliopsida</taxon>
        <taxon>Liliopsida</taxon>
        <taxon>Poales</taxon>
        <taxon>Poaceae</taxon>
        <taxon>PACMAD clade</taxon>
        <taxon>Panicoideae</taxon>
        <taxon>Andropogonodae</taxon>
        <taxon>Paspaleae</taxon>
        <taxon>Paspalinae</taxon>
        <taxon>Paspalum</taxon>
    </lineage>
</organism>
<proteinExistence type="predicted"/>
<dbReference type="PANTHER" id="PTHR10775">
    <property type="entry name" value="OS08G0208400 PROTEIN"/>
    <property type="match status" value="1"/>
</dbReference>
<feature type="compositionally biased region" description="Polar residues" evidence="1">
    <location>
        <begin position="667"/>
        <end position="678"/>
    </location>
</feature>
<dbReference type="Pfam" id="PF02992">
    <property type="entry name" value="Transposase_21"/>
    <property type="match status" value="1"/>
</dbReference>
<gene>
    <name evidence="2" type="ORF">U9M48_030368</name>
</gene>